<dbReference type="EMBL" id="FOEQ01000002">
    <property type="protein sequence ID" value="SEQ24382.1"/>
    <property type="molecule type" value="Genomic_DNA"/>
</dbReference>
<protein>
    <submittedName>
        <fullName evidence="3">Spore coat protein U (SCPU) domain-containing protein</fullName>
    </submittedName>
</protein>
<evidence type="ECO:0000313" key="3">
    <source>
        <dbReference type="EMBL" id="SEQ24382.1"/>
    </source>
</evidence>
<gene>
    <name evidence="3" type="ORF">SAMN05216230_102255</name>
</gene>
<reference evidence="3 4" key="1">
    <citation type="submission" date="2016-10" db="EMBL/GenBank/DDBJ databases">
        <authorList>
            <person name="de Groot N.N."/>
        </authorList>
    </citation>
    <scope>NUCLEOTIDE SEQUENCE [LARGE SCALE GENOMIC DNA]</scope>
    <source>
        <strain evidence="3 4">LMG 27941</strain>
    </source>
</reference>
<dbReference type="InterPro" id="IPR007893">
    <property type="entry name" value="Spore_coat_U/FanG"/>
</dbReference>
<dbReference type="PANTHER" id="PTHR37089">
    <property type="entry name" value="PROTEIN U-RELATED"/>
    <property type="match status" value="1"/>
</dbReference>
<keyword evidence="1" id="KW-0732">Signal</keyword>
<dbReference type="AlphaFoldDB" id="A0A1H9EFM4"/>
<proteinExistence type="predicted"/>
<dbReference type="InterPro" id="IPR053167">
    <property type="entry name" value="Spore_coat_component"/>
</dbReference>
<organism evidence="3 4">
    <name type="scientific">Pseudomonas soli</name>
    <dbReference type="NCBI Taxonomy" id="1306993"/>
    <lineage>
        <taxon>Bacteria</taxon>
        <taxon>Pseudomonadati</taxon>
        <taxon>Pseudomonadota</taxon>
        <taxon>Gammaproteobacteria</taxon>
        <taxon>Pseudomonadales</taxon>
        <taxon>Pseudomonadaceae</taxon>
        <taxon>Pseudomonas</taxon>
    </lineage>
</organism>
<keyword evidence="3" id="KW-0946">Virion</keyword>
<name>A0A1H9EFM4_9PSED</name>
<evidence type="ECO:0000256" key="1">
    <source>
        <dbReference type="SAM" id="SignalP"/>
    </source>
</evidence>
<dbReference type="Pfam" id="PF05229">
    <property type="entry name" value="SCPU"/>
    <property type="match status" value="1"/>
</dbReference>
<feature type="signal peptide" evidence="1">
    <location>
        <begin position="1"/>
        <end position="28"/>
    </location>
</feature>
<accession>A0A1H9EFM4</accession>
<feature type="chain" id="PRO_5011514437" evidence="1">
    <location>
        <begin position="29"/>
        <end position="182"/>
    </location>
</feature>
<evidence type="ECO:0000259" key="2">
    <source>
        <dbReference type="Pfam" id="PF05229"/>
    </source>
</evidence>
<feature type="domain" description="Spore coat protein U/FanG" evidence="2">
    <location>
        <begin position="31"/>
        <end position="179"/>
    </location>
</feature>
<dbReference type="Proteomes" id="UP000199221">
    <property type="component" value="Unassembled WGS sequence"/>
</dbReference>
<dbReference type="SMART" id="SM00972">
    <property type="entry name" value="SCPU"/>
    <property type="match status" value="1"/>
</dbReference>
<evidence type="ECO:0000313" key="4">
    <source>
        <dbReference type="Proteomes" id="UP000199221"/>
    </source>
</evidence>
<keyword evidence="3" id="KW-0167">Capsid protein</keyword>
<sequence>MLMDALHRGSILLLTLGPLLLPSGAAHGTTTGFIQARLVISAACQISSDPQPATLGNPGLMDFGARGPTWDQPLTSRVDEAGGEGSLQISCSPQVRAFSVRINAGQNGSDGVRRLSNGRELIPYQLAIDPGGNSRYGIGQARTFTISSTQQVPVPIYGVVVAQPRALPAGLYRDTLRVTLDW</sequence>